<feature type="domain" description="Gram-positive cocci surface proteins LPxTG" evidence="8">
    <location>
        <begin position="377"/>
        <end position="412"/>
    </location>
</feature>
<dbReference type="InterPro" id="IPR041248">
    <property type="entry name" value="YDG"/>
</dbReference>
<keyword evidence="6" id="KW-0472">Membrane</keyword>
<dbReference type="InterPro" id="IPR019931">
    <property type="entry name" value="LPXTG_anchor"/>
</dbReference>
<evidence type="ECO:0000313" key="9">
    <source>
        <dbReference type="EMBL" id="MCD2493086.1"/>
    </source>
</evidence>
<keyword evidence="2" id="KW-0964">Secreted</keyword>
<evidence type="ECO:0000256" key="1">
    <source>
        <dbReference type="ARBA" id="ARBA00022512"/>
    </source>
</evidence>
<keyword evidence="4" id="KW-0572">Peptidoglycan-anchor</keyword>
<dbReference type="AlphaFoldDB" id="A0AAP2RK24"/>
<protein>
    <submittedName>
        <fullName evidence="9">YDG domain-containing protein</fullName>
    </submittedName>
</protein>
<dbReference type="Pfam" id="PF18657">
    <property type="entry name" value="YDG"/>
    <property type="match status" value="1"/>
</dbReference>
<dbReference type="Gene3D" id="1.20.1270.90">
    <property type="entry name" value="AF1782-like"/>
    <property type="match status" value="2"/>
</dbReference>
<dbReference type="Proteomes" id="UP001299265">
    <property type="component" value="Unassembled WGS sequence"/>
</dbReference>
<feature type="transmembrane region" description="Helical" evidence="6">
    <location>
        <begin position="387"/>
        <end position="406"/>
    </location>
</feature>
<evidence type="ECO:0000256" key="4">
    <source>
        <dbReference type="ARBA" id="ARBA00023088"/>
    </source>
</evidence>
<organism evidence="9 10">
    <name type="scientific">Lientehia hominis</name>
    <dbReference type="NCBI Taxonomy" id="2897778"/>
    <lineage>
        <taxon>Bacteria</taxon>
        <taxon>Bacillati</taxon>
        <taxon>Bacillota</taxon>
        <taxon>Clostridia</taxon>
        <taxon>Lachnospirales</taxon>
        <taxon>Lachnospiraceae</taxon>
        <taxon>Lientehia</taxon>
    </lineage>
</organism>
<feature type="compositionally biased region" description="Low complexity" evidence="5">
    <location>
        <begin position="354"/>
        <end position="371"/>
    </location>
</feature>
<evidence type="ECO:0000256" key="5">
    <source>
        <dbReference type="SAM" id="MobiDB-lite"/>
    </source>
</evidence>
<name>A0AAP2RK24_9FIRM</name>
<accession>A0AAP2RK24</accession>
<keyword evidence="6" id="KW-1133">Transmembrane helix</keyword>
<keyword evidence="1" id="KW-0134">Cell wall</keyword>
<reference evidence="9 10" key="1">
    <citation type="submission" date="2021-11" db="EMBL/GenBank/DDBJ databases">
        <title>Lacrimispora sp. nov. NSJ-141 isolated from human feces.</title>
        <authorList>
            <person name="Abdugheni R."/>
        </authorList>
    </citation>
    <scope>NUCLEOTIDE SEQUENCE [LARGE SCALE GENOMIC DNA]</scope>
    <source>
        <strain evidence="9 10">NSJ-141</strain>
    </source>
</reference>
<keyword evidence="10" id="KW-1185">Reference proteome</keyword>
<comment type="caution">
    <text evidence="9">The sequence shown here is derived from an EMBL/GenBank/DDBJ whole genome shotgun (WGS) entry which is preliminary data.</text>
</comment>
<keyword evidence="3 7" id="KW-0732">Signal</keyword>
<dbReference type="RefSeq" id="WP_231062953.1">
    <property type="nucleotide sequence ID" value="NZ_JAJNOR010000006.1"/>
</dbReference>
<feature type="compositionally biased region" description="Polar residues" evidence="5">
    <location>
        <begin position="372"/>
        <end position="382"/>
    </location>
</feature>
<keyword evidence="6" id="KW-0812">Transmembrane</keyword>
<proteinExistence type="predicted"/>
<feature type="signal peptide" evidence="7">
    <location>
        <begin position="1"/>
        <end position="27"/>
    </location>
</feature>
<dbReference type="PROSITE" id="PS50847">
    <property type="entry name" value="GRAM_POS_ANCHORING"/>
    <property type="match status" value="1"/>
</dbReference>
<evidence type="ECO:0000256" key="6">
    <source>
        <dbReference type="SAM" id="Phobius"/>
    </source>
</evidence>
<evidence type="ECO:0000256" key="3">
    <source>
        <dbReference type="ARBA" id="ARBA00022729"/>
    </source>
</evidence>
<feature type="region of interest" description="Disordered" evidence="5">
    <location>
        <begin position="351"/>
        <end position="382"/>
    </location>
</feature>
<gene>
    <name evidence="9" type="ORF">LQE92_10700</name>
</gene>
<evidence type="ECO:0000256" key="2">
    <source>
        <dbReference type="ARBA" id="ARBA00022525"/>
    </source>
</evidence>
<evidence type="ECO:0000313" key="10">
    <source>
        <dbReference type="Proteomes" id="UP001299265"/>
    </source>
</evidence>
<dbReference type="EMBL" id="JAJNOR010000006">
    <property type="protein sequence ID" value="MCD2493086.1"/>
    <property type="molecule type" value="Genomic_DNA"/>
</dbReference>
<feature type="chain" id="PRO_5043050719" evidence="7">
    <location>
        <begin position="28"/>
        <end position="412"/>
    </location>
</feature>
<evidence type="ECO:0000259" key="8">
    <source>
        <dbReference type="PROSITE" id="PS50847"/>
    </source>
</evidence>
<evidence type="ECO:0000256" key="7">
    <source>
        <dbReference type="SAM" id="SignalP"/>
    </source>
</evidence>
<sequence>MKHVRKIGALLLCLCFAVLMVPAAAFALDTFGYNEAVASGRVYDGTNLVSITDFQFSGVFVIDKVSADGEGILPSPNAGTYNALNATHLVLKGEDKEYYTVKYDAVYENVQLKDAVVISKAEPQIEIEAPSSVWPGNEFTLTATIVNHFDYDAGLPLAEDMSLTVDNAQRLTEVKKDGNRYSAVFAAAEGTAVDRMTASVNVLDTAQNYSPLTAPEQKTIGLRSFADYAAVDAAIAKAAGLNKGDYRDFSAVEAAVNAVVRDKESTEQAEVDAMAQAIEAAVAALEYKDADYSRVDEAIAKAEALNKDDYKDFSAVDTAVSAVVRGKNITEQEQVDAMAQAIEESLNGLEKKAPAPTKPADPSKPAAPTKPNINTNSPQTGDDSNPALWVSLFVLAGGLTGAVLYSKKRRAH</sequence>